<feature type="transmembrane region" description="Helical" evidence="1">
    <location>
        <begin position="50"/>
        <end position="74"/>
    </location>
</feature>
<gene>
    <name evidence="2" type="ORF">LX16_4554</name>
</gene>
<accession>A0A562URU8</accession>
<name>A0A562URU8_9ACTN</name>
<feature type="transmembrane region" description="Helical" evidence="1">
    <location>
        <begin position="86"/>
        <end position="107"/>
    </location>
</feature>
<dbReference type="RefSeq" id="WP_147142847.1">
    <property type="nucleotide sequence ID" value="NZ_BAABIJ010000004.1"/>
</dbReference>
<proteinExistence type="predicted"/>
<dbReference type="AlphaFoldDB" id="A0A562URU8"/>
<evidence type="ECO:0000313" key="2">
    <source>
        <dbReference type="EMBL" id="TWJ08327.1"/>
    </source>
</evidence>
<organism evidence="2 3">
    <name type="scientific">Stackebrandtia albiflava</name>
    <dbReference type="NCBI Taxonomy" id="406432"/>
    <lineage>
        <taxon>Bacteria</taxon>
        <taxon>Bacillati</taxon>
        <taxon>Actinomycetota</taxon>
        <taxon>Actinomycetes</taxon>
        <taxon>Glycomycetales</taxon>
        <taxon>Glycomycetaceae</taxon>
        <taxon>Stackebrandtia</taxon>
    </lineage>
</organism>
<keyword evidence="1" id="KW-1133">Transmembrane helix</keyword>
<sequence length="154" mass="16150">MTTGSPRRAPAGGATSKARVLIGAVGVVSVIVGVAGMWREVTLPAELLPWLAGAVVAHDGVLVPLELLLGAVVWRASAVLPRRVRQVVMGGLMVAGMLTLLGVPLALRRNVYPNPTVNHQDYAANLGWLLLATAVVTMLTAVVTARYDRAASKR</sequence>
<feature type="transmembrane region" description="Helical" evidence="1">
    <location>
        <begin position="20"/>
        <end position="38"/>
    </location>
</feature>
<comment type="caution">
    <text evidence="2">The sequence shown here is derived from an EMBL/GenBank/DDBJ whole genome shotgun (WGS) entry which is preliminary data.</text>
</comment>
<keyword evidence="1" id="KW-0812">Transmembrane</keyword>
<keyword evidence="1" id="KW-0472">Membrane</keyword>
<dbReference type="EMBL" id="VLLL01000008">
    <property type="protein sequence ID" value="TWJ08327.1"/>
    <property type="molecule type" value="Genomic_DNA"/>
</dbReference>
<feature type="transmembrane region" description="Helical" evidence="1">
    <location>
        <begin position="127"/>
        <end position="147"/>
    </location>
</feature>
<protein>
    <submittedName>
        <fullName evidence="2">Uncharacterized protein</fullName>
    </submittedName>
</protein>
<dbReference type="Proteomes" id="UP000321617">
    <property type="component" value="Unassembled WGS sequence"/>
</dbReference>
<keyword evidence="3" id="KW-1185">Reference proteome</keyword>
<dbReference type="OrthoDB" id="4559029at2"/>
<evidence type="ECO:0000313" key="3">
    <source>
        <dbReference type="Proteomes" id="UP000321617"/>
    </source>
</evidence>
<evidence type="ECO:0000256" key="1">
    <source>
        <dbReference type="SAM" id="Phobius"/>
    </source>
</evidence>
<reference evidence="2 3" key="1">
    <citation type="journal article" date="2013" name="Stand. Genomic Sci.">
        <title>Genomic Encyclopedia of Type Strains, Phase I: The one thousand microbial genomes (KMG-I) project.</title>
        <authorList>
            <person name="Kyrpides N.C."/>
            <person name="Woyke T."/>
            <person name="Eisen J.A."/>
            <person name="Garrity G."/>
            <person name="Lilburn T.G."/>
            <person name="Beck B.J."/>
            <person name="Whitman W.B."/>
            <person name="Hugenholtz P."/>
            <person name="Klenk H.P."/>
        </authorList>
    </citation>
    <scope>NUCLEOTIDE SEQUENCE [LARGE SCALE GENOMIC DNA]</scope>
    <source>
        <strain evidence="2 3">DSM 45044</strain>
    </source>
</reference>